<evidence type="ECO:0000313" key="2">
    <source>
        <dbReference type="EMBL" id="GJU08122.1"/>
    </source>
</evidence>
<feature type="compositionally biased region" description="Polar residues" evidence="1">
    <location>
        <begin position="7"/>
        <end position="23"/>
    </location>
</feature>
<reference evidence="2" key="2">
    <citation type="submission" date="2022-01" db="EMBL/GenBank/DDBJ databases">
        <authorList>
            <person name="Yamashiro T."/>
            <person name="Shiraishi A."/>
            <person name="Satake H."/>
            <person name="Nakayama K."/>
        </authorList>
    </citation>
    <scope>NUCLEOTIDE SEQUENCE</scope>
</reference>
<organism evidence="2 3">
    <name type="scientific">Tanacetum coccineum</name>
    <dbReference type="NCBI Taxonomy" id="301880"/>
    <lineage>
        <taxon>Eukaryota</taxon>
        <taxon>Viridiplantae</taxon>
        <taxon>Streptophyta</taxon>
        <taxon>Embryophyta</taxon>
        <taxon>Tracheophyta</taxon>
        <taxon>Spermatophyta</taxon>
        <taxon>Magnoliopsida</taxon>
        <taxon>eudicotyledons</taxon>
        <taxon>Gunneridae</taxon>
        <taxon>Pentapetalae</taxon>
        <taxon>asterids</taxon>
        <taxon>campanulids</taxon>
        <taxon>Asterales</taxon>
        <taxon>Asteraceae</taxon>
        <taxon>Asteroideae</taxon>
        <taxon>Anthemideae</taxon>
        <taxon>Anthemidinae</taxon>
        <taxon>Tanacetum</taxon>
    </lineage>
</organism>
<name>A0ABQ5J6G6_9ASTR</name>
<keyword evidence="3" id="KW-1185">Reference proteome</keyword>
<dbReference type="EMBL" id="BQNB010021602">
    <property type="protein sequence ID" value="GJU08122.1"/>
    <property type="molecule type" value="Genomic_DNA"/>
</dbReference>
<gene>
    <name evidence="2" type="ORF">Tco_1124552</name>
</gene>
<feature type="compositionally biased region" description="Basic and acidic residues" evidence="1">
    <location>
        <begin position="112"/>
        <end position="122"/>
    </location>
</feature>
<sequence>MGLLMNIKQNHPNSFKNTSNFDSNGGDDGVINGGLDQRFFKPLSPKTPILRSATTATPQSTKKIDFYKQEPEIRRTKMATAPGSTDTLDFGNEGGANETTNKAVKRSLFPKDTPEHSKTKKD</sequence>
<dbReference type="Proteomes" id="UP001151760">
    <property type="component" value="Unassembled WGS sequence"/>
</dbReference>
<reference evidence="2" key="1">
    <citation type="journal article" date="2022" name="Int. J. Mol. Sci.">
        <title>Draft Genome of Tanacetum Coccineum: Genomic Comparison of Closely Related Tanacetum-Family Plants.</title>
        <authorList>
            <person name="Yamashiro T."/>
            <person name="Shiraishi A."/>
            <person name="Nakayama K."/>
            <person name="Satake H."/>
        </authorList>
    </citation>
    <scope>NUCLEOTIDE SEQUENCE</scope>
</reference>
<evidence type="ECO:0000256" key="1">
    <source>
        <dbReference type="SAM" id="MobiDB-lite"/>
    </source>
</evidence>
<feature type="region of interest" description="Disordered" evidence="1">
    <location>
        <begin position="73"/>
        <end position="122"/>
    </location>
</feature>
<evidence type="ECO:0000313" key="3">
    <source>
        <dbReference type="Proteomes" id="UP001151760"/>
    </source>
</evidence>
<accession>A0ABQ5J6G6</accession>
<protein>
    <submittedName>
        <fullName evidence="2">Uncharacterized protein</fullName>
    </submittedName>
</protein>
<proteinExistence type="predicted"/>
<feature type="region of interest" description="Disordered" evidence="1">
    <location>
        <begin position="1"/>
        <end position="37"/>
    </location>
</feature>
<comment type="caution">
    <text evidence="2">The sequence shown here is derived from an EMBL/GenBank/DDBJ whole genome shotgun (WGS) entry which is preliminary data.</text>
</comment>